<dbReference type="Proteomes" id="UP000887565">
    <property type="component" value="Unplaced"/>
</dbReference>
<sequence>MRKYYCNVTARAGDNRNSELKFAPGFIAFIEKKAGSMNEAQKSEWESFFERLENSLAKGGL</sequence>
<proteinExistence type="predicted"/>
<evidence type="ECO:0000313" key="1">
    <source>
        <dbReference type="Proteomes" id="UP000887565"/>
    </source>
</evidence>
<dbReference type="AlphaFoldDB" id="A0A915JFD1"/>
<evidence type="ECO:0000313" key="2">
    <source>
        <dbReference type="WBParaSite" id="nRc.2.0.1.t25196-RA"/>
    </source>
</evidence>
<organism evidence="1 2">
    <name type="scientific">Romanomermis culicivorax</name>
    <name type="common">Nematode worm</name>
    <dbReference type="NCBI Taxonomy" id="13658"/>
    <lineage>
        <taxon>Eukaryota</taxon>
        <taxon>Metazoa</taxon>
        <taxon>Ecdysozoa</taxon>
        <taxon>Nematoda</taxon>
        <taxon>Enoplea</taxon>
        <taxon>Dorylaimia</taxon>
        <taxon>Mermithida</taxon>
        <taxon>Mermithoidea</taxon>
        <taxon>Mermithidae</taxon>
        <taxon>Romanomermis</taxon>
    </lineage>
</organism>
<name>A0A915JFD1_ROMCU</name>
<protein>
    <submittedName>
        <fullName evidence="2">Uncharacterized protein</fullName>
    </submittedName>
</protein>
<keyword evidence="1" id="KW-1185">Reference proteome</keyword>
<reference evidence="2" key="1">
    <citation type="submission" date="2022-11" db="UniProtKB">
        <authorList>
            <consortium name="WormBaseParasite"/>
        </authorList>
    </citation>
    <scope>IDENTIFICATION</scope>
</reference>
<dbReference type="WBParaSite" id="nRc.2.0.1.t25196-RA">
    <property type="protein sequence ID" value="nRc.2.0.1.t25196-RA"/>
    <property type="gene ID" value="nRc.2.0.1.g25196"/>
</dbReference>
<accession>A0A915JFD1</accession>